<gene>
    <name evidence="9" type="ORF">Gxy13693_040_015</name>
</gene>
<feature type="domain" description="ABC transmembrane type-1" evidence="8">
    <location>
        <begin position="43"/>
        <end position="222"/>
    </location>
</feature>
<evidence type="ECO:0000256" key="5">
    <source>
        <dbReference type="ARBA" id="ARBA00022989"/>
    </source>
</evidence>
<feature type="transmembrane region" description="Helical" evidence="7">
    <location>
        <begin position="316"/>
        <end position="337"/>
    </location>
</feature>
<keyword evidence="4 7" id="KW-0812">Transmembrane</keyword>
<protein>
    <submittedName>
        <fullName evidence="9">ABC transporter</fullName>
    </submittedName>
</protein>
<dbReference type="Pfam" id="PF00528">
    <property type="entry name" value="BPD_transp_1"/>
    <property type="match status" value="1"/>
</dbReference>
<proteinExistence type="inferred from homology"/>
<dbReference type="InterPro" id="IPR000515">
    <property type="entry name" value="MetI-like"/>
</dbReference>
<dbReference type="PANTHER" id="PTHR30151">
    <property type="entry name" value="ALKANE SULFONATE ABC TRANSPORTER-RELATED, MEMBRANE SUBUNIT"/>
    <property type="match status" value="1"/>
</dbReference>
<dbReference type="SUPFAM" id="SSF161098">
    <property type="entry name" value="MetI-like"/>
    <property type="match status" value="1"/>
</dbReference>
<keyword evidence="3" id="KW-1003">Cell membrane</keyword>
<feature type="transmembrane region" description="Helical" evidence="7">
    <location>
        <begin position="51"/>
        <end position="70"/>
    </location>
</feature>
<evidence type="ECO:0000256" key="3">
    <source>
        <dbReference type="ARBA" id="ARBA00022475"/>
    </source>
</evidence>
<dbReference type="Proteomes" id="UP000032683">
    <property type="component" value="Unassembled WGS sequence"/>
</dbReference>
<dbReference type="GO" id="GO:0005886">
    <property type="term" value="C:plasma membrane"/>
    <property type="evidence" value="ECO:0007669"/>
    <property type="project" value="UniProtKB-SubCell"/>
</dbReference>
<evidence type="ECO:0000256" key="6">
    <source>
        <dbReference type="ARBA" id="ARBA00023136"/>
    </source>
</evidence>
<feature type="transmembrane region" description="Helical" evidence="7">
    <location>
        <begin position="134"/>
        <end position="152"/>
    </location>
</feature>
<feature type="transmembrane region" description="Helical" evidence="7">
    <location>
        <begin position="172"/>
        <end position="197"/>
    </location>
</feature>
<evidence type="ECO:0000256" key="7">
    <source>
        <dbReference type="RuleBase" id="RU363032"/>
    </source>
</evidence>
<sequence>MGEEGAVALACLALWHGVAMLQPDMIPAPGAVLLAAWCAHDALLTDLQATALPALEGFVIGNVLAVAFVLWRPLGHVFSGVVAVLYALPPITLGPLLVLAFRGATSQVILAAICVCYPTLQAMRTGLRDIDPRLKDVVTLYGGSAVSTLWYVRLRSGLPALFAGLRIAAPAAIQGAVLAGFGSGAPGIGSALLAAIGRGIPSELWAVALVATFFSAVMYGLVAQLGRMLTGKGGPATLQPGHETAPHAGRWEGMLWAGMACMLPLVIWQCLPWPAGVSPILFRPPSAVFRYLVTSPWAYDVWATFVPAMVQTVPLAVGGMIVGLVLGFLLAVAVWSCKRAEPLVMQSIEHALHRLYAHYRDGAWP</sequence>
<comment type="caution">
    <text evidence="9">The sequence shown here is derived from an EMBL/GenBank/DDBJ whole genome shotgun (WGS) entry which is preliminary data.</text>
</comment>
<dbReference type="PANTHER" id="PTHR30151:SF0">
    <property type="entry name" value="ABC TRANSPORTER PERMEASE PROTEIN MJ0413-RELATED"/>
    <property type="match status" value="1"/>
</dbReference>
<feature type="transmembrane region" description="Helical" evidence="7">
    <location>
        <begin position="77"/>
        <end position="98"/>
    </location>
</feature>
<evidence type="ECO:0000313" key="10">
    <source>
        <dbReference type="Proteomes" id="UP000032683"/>
    </source>
</evidence>
<dbReference type="InterPro" id="IPR035906">
    <property type="entry name" value="MetI-like_sf"/>
</dbReference>
<comment type="similarity">
    <text evidence="7">Belongs to the binding-protein-dependent transport system permease family.</text>
</comment>
<name>A0A0D6Q958_KOMXY</name>
<evidence type="ECO:0000259" key="8">
    <source>
        <dbReference type="PROSITE" id="PS50928"/>
    </source>
</evidence>
<evidence type="ECO:0000256" key="1">
    <source>
        <dbReference type="ARBA" id="ARBA00004651"/>
    </source>
</evidence>
<feature type="transmembrane region" description="Helical" evidence="7">
    <location>
        <begin position="204"/>
        <end position="222"/>
    </location>
</feature>
<dbReference type="Gene3D" id="1.10.3720.10">
    <property type="entry name" value="MetI-like"/>
    <property type="match status" value="1"/>
</dbReference>
<dbReference type="EMBL" id="BANJ01000040">
    <property type="protein sequence ID" value="GAO00068.1"/>
    <property type="molecule type" value="Genomic_DNA"/>
</dbReference>
<evidence type="ECO:0000256" key="4">
    <source>
        <dbReference type="ARBA" id="ARBA00022692"/>
    </source>
</evidence>
<evidence type="ECO:0000313" key="9">
    <source>
        <dbReference type="EMBL" id="GAO00068.1"/>
    </source>
</evidence>
<reference evidence="9 10" key="1">
    <citation type="submission" date="2012-11" db="EMBL/GenBank/DDBJ databases">
        <title>Whole genome sequence of Gluconacetobacter xylinus NBRC 13693.</title>
        <authorList>
            <person name="Azuma Y."/>
            <person name="Higashiura N."/>
            <person name="Hirakawa H."/>
            <person name="Matsushita K."/>
        </authorList>
    </citation>
    <scope>NUCLEOTIDE SEQUENCE [LARGE SCALE GENOMIC DNA]</scope>
    <source>
        <strain evidence="9 10">NBRC 13693</strain>
    </source>
</reference>
<keyword evidence="6 7" id="KW-0472">Membrane</keyword>
<dbReference type="AlphaFoldDB" id="A0A0D6Q958"/>
<accession>A0A0D6Q958</accession>
<comment type="subcellular location">
    <subcellularLocation>
        <location evidence="1 7">Cell membrane</location>
        <topology evidence="1 7">Multi-pass membrane protein</topology>
    </subcellularLocation>
</comment>
<organism evidence="9 10">
    <name type="scientific">Komagataeibacter xylinus NBRC 13693</name>
    <dbReference type="NCBI Taxonomy" id="1234668"/>
    <lineage>
        <taxon>Bacteria</taxon>
        <taxon>Pseudomonadati</taxon>
        <taxon>Pseudomonadota</taxon>
        <taxon>Alphaproteobacteria</taxon>
        <taxon>Acetobacterales</taxon>
        <taxon>Acetobacteraceae</taxon>
        <taxon>Komagataeibacter</taxon>
    </lineage>
</organism>
<dbReference type="PROSITE" id="PS50928">
    <property type="entry name" value="ABC_TM1"/>
    <property type="match status" value="1"/>
</dbReference>
<dbReference type="GO" id="GO:0055085">
    <property type="term" value="P:transmembrane transport"/>
    <property type="evidence" value="ECO:0007669"/>
    <property type="project" value="InterPro"/>
</dbReference>
<evidence type="ECO:0000256" key="2">
    <source>
        <dbReference type="ARBA" id="ARBA00022448"/>
    </source>
</evidence>
<keyword evidence="5 7" id="KW-1133">Transmembrane helix</keyword>
<feature type="transmembrane region" description="Helical" evidence="7">
    <location>
        <begin position="254"/>
        <end position="276"/>
    </location>
</feature>
<keyword evidence="2 7" id="KW-0813">Transport</keyword>